<sequence length="746" mass="78177">MTALGGYDGVICGRGTTKLGKLKRPLNDLVREAFHLALEDAKLPAEAVKGVVSMPAVADLGGLSLMPAHQMAMDLGLLTRPGGQEMICKTVDCGGASPVVALREACQLLREENLGCVAVIGADAVASMPTKEFLKRVSGSKQGNGGAVIPEKYGEFATWHVQTFGTKRDELASVAEFMSLQAAKHPNSFSKGGRCLSASEVMSSPRVAQNTNLFECAKRADGAAVVLVCSNEFVAQRGLLHMSVPILGIGEASGALMPEGEYIGSHAIPIHLAARRAMRKANVRSIDQLGWFGLYDCFPVAFISSLEQVGLCPHGAGGAWVKQAVKRVKEGKKVNVNTHGGLLGAGAPWEAPAMFTIVEAYDQLLGRCGKDRQIDGVTRALVQGNGGTFSHEAVAILGWPTEVSKGAPRFPPAASRGANFPTTSLSSLLGVRYPIMSAGMGGVARARLAAEVSEAGGLGCLGAASLSVKEIRAEVQEIKRMTSKPFAINLLASDDNMGEKAREIAGSGAKAFVTGLGVAKDAVDYMHKNGVLVGVVCGQVKHALSAVRAGCDFVIAQGTEGGGHTGNIALFALLPQIRAAVPPHIPVVAAGGVHDGKTFVAALSLGAAGVWMGTRFLLTFEANTVRGYKECLLPASSHDTTVTRYYTGKPCRVLKNKQTEKFSASGDTPAKFPEQFLKSKAEGNNHLLDGNHATTGVKLDSEFMPAGQVVGSIKQILPARLVIESIVEEAREVVEGLQGRALSSKL</sequence>
<keyword evidence="6" id="KW-1185">Reference proteome</keyword>
<dbReference type="STRING" id="1764295.A0A5B8MHV8"/>
<dbReference type="InterPro" id="IPR055140">
    <property type="entry name" value="Thiolase_C_2"/>
</dbReference>
<dbReference type="InterPro" id="IPR004136">
    <property type="entry name" value="NMO"/>
</dbReference>
<dbReference type="Proteomes" id="UP000316726">
    <property type="component" value="Chromosome 3"/>
</dbReference>
<dbReference type="AlphaFoldDB" id="A0A5B8MHV8"/>
<dbReference type="InterPro" id="IPR013785">
    <property type="entry name" value="Aldolase_TIM"/>
</dbReference>
<organism evidence="5 6">
    <name type="scientific">Chloropicon primus</name>
    <dbReference type="NCBI Taxonomy" id="1764295"/>
    <lineage>
        <taxon>Eukaryota</taxon>
        <taxon>Viridiplantae</taxon>
        <taxon>Chlorophyta</taxon>
        <taxon>Chloropicophyceae</taxon>
        <taxon>Chloropicales</taxon>
        <taxon>Chloropicaceae</taxon>
        <taxon>Chloropicon</taxon>
    </lineage>
</organism>
<evidence type="ECO:0000256" key="2">
    <source>
        <dbReference type="ARBA" id="ARBA00022643"/>
    </source>
</evidence>
<dbReference type="PANTHER" id="PTHR32332">
    <property type="entry name" value="2-NITROPROPANE DIOXYGENASE"/>
    <property type="match status" value="1"/>
</dbReference>
<dbReference type="CDD" id="cd04730">
    <property type="entry name" value="NPD_like"/>
    <property type="match status" value="1"/>
</dbReference>
<keyword evidence="5" id="KW-0503">Monooxygenase</keyword>
<dbReference type="PANTHER" id="PTHR32332:SF20">
    <property type="entry name" value="2-NITROPROPANE DIOXYGENASE-LIKE PROTEIN"/>
    <property type="match status" value="1"/>
</dbReference>
<dbReference type="Pfam" id="PF03060">
    <property type="entry name" value="NMO"/>
    <property type="match status" value="1"/>
</dbReference>
<dbReference type="Gene3D" id="3.40.47.10">
    <property type="match status" value="1"/>
</dbReference>
<protein>
    <submittedName>
        <fullName evidence="5">Nitronate monooxygenase</fullName>
    </submittedName>
</protein>
<evidence type="ECO:0000256" key="1">
    <source>
        <dbReference type="ARBA" id="ARBA00022630"/>
    </source>
</evidence>
<dbReference type="CDD" id="cd00829">
    <property type="entry name" value="SCP-x_thiolase"/>
    <property type="match status" value="1"/>
</dbReference>
<dbReference type="GO" id="GO:0016746">
    <property type="term" value="F:acyltransferase activity"/>
    <property type="evidence" value="ECO:0007669"/>
    <property type="project" value="InterPro"/>
</dbReference>
<dbReference type="GO" id="GO:0018580">
    <property type="term" value="F:nitronate monooxygenase activity"/>
    <property type="evidence" value="ECO:0007669"/>
    <property type="project" value="InterPro"/>
</dbReference>
<feature type="domain" description="Thiolase C-terminal" evidence="4">
    <location>
        <begin position="271"/>
        <end position="398"/>
    </location>
</feature>
<dbReference type="SUPFAM" id="SSF51412">
    <property type="entry name" value="Inosine monophosphate dehydrogenase (IMPDH)"/>
    <property type="match status" value="1"/>
</dbReference>
<keyword evidence="2" id="KW-0288">FMN</keyword>
<dbReference type="Pfam" id="PF22691">
    <property type="entry name" value="Thiolase_C_1"/>
    <property type="match status" value="1"/>
</dbReference>
<dbReference type="EMBL" id="CP031036">
    <property type="protein sequence ID" value="QDZ20056.1"/>
    <property type="molecule type" value="Genomic_DNA"/>
</dbReference>
<dbReference type="InterPro" id="IPR016039">
    <property type="entry name" value="Thiolase-like"/>
</dbReference>
<keyword evidence="3" id="KW-0560">Oxidoreductase</keyword>
<keyword evidence="1" id="KW-0285">Flavoprotein</keyword>
<evidence type="ECO:0000313" key="5">
    <source>
        <dbReference type="EMBL" id="QDZ20056.1"/>
    </source>
</evidence>
<evidence type="ECO:0000313" key="6">
    <source>
        <dbReference type="Proteomes" id="UP000316726"/>
    </source>
</evidence>
<reference evidence="5 6" key="1">
    <citation type="submission" date="2018-07" db="EMBL/GenBank/DDBJ databases">
        <title>The complete nuclear genome of the prasinophyte Chloropicon primus (CCMP1205).</title>
        <authorList>
            <person name="Pombert J.-F."/>
            <person name="Otis C."/>
            <person name="Turmel M."/>
            <person name="Lemieux C."/>
        </authorList>
    </citation>
    <scope>NUCLEOTIDE SEQUENCE [LARGE SCALE GENOMIC DNA]</scope>
    <source>
        <strain evidence="5 6">CCMP1205</strain>
    </source>
</reference>
<evidence type="ECO:0000256" key="3">
    <source>
        <dbReference type="ARBA" id="ARBA00023002"/>
    </source>
</evidence>
<dbReference type="Gene3D" id="3.20.20.70">
    <property type="entry name" value="Aldolase class I"/>
    <property type="match status" value="1"/>
</dbReference>
<evidence type="ECO:0000259" key="4">
    <source>
        <dbReference type="Pfam" id="PF22691"/>
    </source>
</evidence>
<accession>A0A5B8MHV8</accession>
<dbReference type="SUPFAM" id="SSF53901">
    <property type="entry name" value="Thiolase-like"/>
    <property type="match status" value="2"/>
</dbReference>
<name>A0A5B8MHV8_9CHLO</name>
<dbReference type="OrthoDB" id="542135at2759"/>
<proteinExistence type="predicted"/>
<gene>
    <name evidence="5" type="ORF">A3770_03p25740</name>
</gene>